<sequence length="43" mass="4839">MMAKSLNHTPSVPDWTTLESDLSIVSLKTWEGLNTLALLMKKH</sequence>
<evidence type="ECO:0000313" key="1">
    <source>
        <dbReference type="EMBL" id="CAD5329193.1"/>
    </source>
</evidence>
<protein>
    <submittedName>
        <fullName evidence="1">(thale cress) hypothetical protein</fullName>
    </submittedName>
</protein>
<dbReference type="EMBL" id="LR881469">
    <property type="protein sequence ID" value="CAD5329193.1"/>
    <property type="molecule type" value="Genomic_DNA"/>
</dbReference>
<accession>A0A7G2F6G8</accession>
<dbReference type="AlphaFoldDB" id="A0A7G2F6G8"/>
<reference evidence="1 2" key="1">
    <citation type="submission" date="2020-09" db="EMBL/GenBank/DDBJ databases">
        <authorList>
            <person name="Ashkenazy H."/>
        </authorList>
    </citation>
    <scope>NUCLEOTIDE SEQUENCE [LARGE SCALE GENOMIC DNA]</scope>
    <source>
        <strain evidence="2">cv. Cdm-0</strain>
    </source>
</reference>
<organism evidence="1 2">
    <name type="scientific">Arabidopsis thaliana</name>
    <name type="common">Mouse-ear cress</name>
    <dbReference type="NCBI Taxonomy" id="3702"/>
    <lineage>
        <taxon>Eukaryota</taxon>
        <taxon>Viridiplantae</taxon>
        <taxon>Streptophyta</taxon>
        <taxon>Embryophyta</taxon>
        <taxon>Tracheophyta</taxon>
        <taxon>Spermatophyta</taxon>
        <taxon>Magnoliopsida</taxon>
        <taxon>eudicotyledons</taxon>
        <taxon>Gunneridae</taxon>
        <taxon>Pentapetalae</taxon>
        <taxon>rosids</taxon>
        <taxon>malvids</taxon>
        <taxon>Brassicales</taxon>
        <taxon>Brassicaceae</taxon>
        <taxon>Camelineae</taxon>
        <taxon>Arabidopsis</taxon>
    </lineage>
</organism>
<name>A0A7G2F6G8_ARATH</name>
<proteinExistence type="predicted"/>
<gene>
    <name evidence="1" type="ORF">AT9943_LOCUS16796</name>
</gene>
<evidence type="ECO:0000313" key="2">
    <source>
        <dbReference type="Proteomes" id="UP000516314"/>
    </source>
</evidence>
<dbReference type="Proteomes" id="UP000516314">
    <property type="component" value="Chromosome 4"/>
</dbReference>